<evidence type="ECO:0000313" key="3">
    <source>
        <dbReference type="Proteomes" id="UP000193431"/>
    </source>
</evidence>
<keyword evidence="1" id="KW-0812">Transmembrane</keyword>
<gene>
    <name evidence="2" type="ORF">BST97_07680</name>
</gene>
<evidence type="ECO:0008006" key="4">
    <source>
        <dbReference type="Google" id="ProtNLM"/>
    </source>
</evidence>
<keyword evidence="3" id="KW-1185">Reference proteome</keyword>
<organism evidence="2 3">
    <name type="scientific">Nonlabens spongiae</name>
    <dbReference type="NCBI Taxonomy" id="331648"/>
    <lineage>
        <taxon>Bacteria</taxon>
        <taxon>Pseudomonadati</taxon>
        <taxon>Bacteroidota</taxon>
        <taxon>Flavobacteriia</taxon>
        <taxon>Flavobacteriales</taxon>
        <taxon>Flavobacteriaceae</taxon>
        <taxon>Nonlabens</taxon>
    </lineage>
</organism>
<dbReference type="STRING" id="331648.BST97_07680"/>
<reference evidence="2 3" key="1">
    <citation type="submission" date="2016-11" db="EMBL/GenBank/DDBJ databases">
        <title>Trade-off between light-utilization and light-protection in marine flavobacteria.</title>
        <authorList>
            <person name="Kumagai Y."/>
        </authorList>
    </citation>
    <scope>NUCLEOTIDE SEQUENCE [LARGE SCALE GENOMIC DNA]</scope>
    <source>
        <strain evidence="2 3">JCM 13191</strain>
    </source>
</reference>
<proteinExistence type="predicted"/>
<evidence type="ECO:0000256" key="1">
    <source>
        <dbReference type="SAM" id="Phobius"/>
    </source>
</evidence>
<feature type="transmembrane region" description="Helical" evidence="1">
    <location>
        <begin position="48"/>
        <end position="64"/>
    </location>
</feature>
<evidence type="ECO:0000313" key="2">
    <source>
        <dbReference type="EMBL" id="ARN77891.1"/>
    </source>
</evidence>
<keyword evidence="1" id="KW-0472">Membrane</keyword>
<dbReference type="AlphaFoldDB" id="A0A1W6MJV9"/>
<dbReference type="EMBL" id="CP019344">
    <property type="protein sequence ID" value="ARN77891.1"/>
    <property type="molecule type" value="Genomic_DNA"/>
</dbReference>
<accession>A0A1W6MJV9</accession>
<name>A0A1W6MJV9_9FLAO</name>
<protein>
    <recommendedName>
        <fullName evidence="4">Peptidase M56 domain-containing protein</fullName>
    </recommendedName>
</protein>
<keyword evidence="1" id="KW-1133">Transmembrane helix</keyword>
<sequence length="109" mass="13485">MWIIQTSLLKKYRGMTLFPLLLVSHEADVHDEVFINHERIHAAQQKELLIIFFYLWYVINYLLLRTKYDHHQAYRNIVFEREAYAMERNLNYLTDRKWWSFLKFYHGAS</sequence>
<dbReference type="OrthoDB" id="1027344at2"/>
<dbReference type="Proteomes" id="UP000193431">
    <property type="component" value="Chromosome"/>
</dbReference>